<evidence type="ECO:0000256" key="3">
    <source>
        <dbReference type="ARBA" id="ARBA00023163"/>
    </source>
</evidence>
<evidence type="ECO:0000256" key="5">
    <source>
        <dbReference type="SAM" id="MobiDB-lite"/>
    </source>
</evidence>
<dbReference type="AlphaFoldDB" id="A0A4V1QSE0"/>
<dbReference type="SUPFAM" id="SSF46689">
    <property type="entry name" value="Homeodomain-like"/>
    <property type="match status" value="1"/>
</dbReference>
<evidence type="ECO:0000256" key="1">
    <source>
        <dbReference type="ARBA" id="ARBA00023015"/>
    </source>
</evidence>
<proteinExistence type="predicted"/>
<keyword evidence="3" id="KW-0804">Transcription</keyword>
<dbReference type="PANTHER" id="PTHR30055">
    <property type="entry name" value="HTH-TYPE TRANSCRIPTIONAL REGULATOR RUTR"/>
    <property type="match status" value="1"/>
</dbReference>
<dbReference type="SUPFAM" id="SSF48498">
    <property type="entry name" value="Tetracyclin repressor-like, C-terminal domain"/>
    <property type="match status" value="1"/>
</dbReference>
<dbReference type="Pfam" id="PF21597">
    <property type="entry name" value="TetR_C_43"/>
    <property type="match status" value="1"/>
</dbReference>
<dbReference type="PROSITE" id="PS50977">
    <property type="entry name" value="HTH_TETR_2"/>
    <property type="match status" value="1"/>
</dbReference>
<dbReference type="EMBL" id="SDPL01000133">
    <property type="protein sequence ID" value="RXZ48063.1"/>
    <property type="molecule type" value="Genomic_DNA"/>
</dbReference>
<gene>
    <name evidence="7" type="ORF">ESO86_08390</name>
</gene>
<accession>A0A4V1QSE0</accession>
<dbReference type="Gene3D" id="1.10.357.10">
    <property type="entry name" value="Tetracycline Repressor, domain 2"/>
    <property type="match status" value="1"/>
</dbReference>
<dbReference type="GO" id="GO:0000976">
    <property type="term" value="F:transcription cis-regulatory region binding"/>
    <property type="evidence" value="ECO:0007669"/>
    <property type="project" value="TreeGrafter"/>
</dbReference>
<dbReference type="InterPro" id="IPR036271">
    <property type="entry name" value="Tet_transcr_reg_TetR-rel_C_sf"/>
</dbReference>
<reference evidence="7 8" key="1">
    <citation type="submission" date="2019-01" db="EMBL/GenBank/DDBJ databases">
        <authorList>
            <person name="Li J."/>
        </authorList>
    </citation>
    <scope>NUCLEOTIDE SEQUENCE [LARGE SCALE GENOMIC DNA]</scope>
    <source>
        <strain evidence="7 8">CGMCC 4.7180</strain>
    </source>
</reference>
<keyword evidence="2 4" id="KW-0238">DNA-binding</keyword>
<keyword evidence="1" id="KW-0805">Transcription regulation</keyword>
<dbReference type="Pfam" id="PF00440">
    <property type="entry name" value="TetR_N"/>
    <property type="match status" value="1"/>
</dbReference>
<evidence type="ECO:0000259" key="6">
    <source>
        <dbReference type="PROSITE" id="PS50977"/>
    </source>
</evidence>
<sequence>MADLDLPGQGALRAPAEARRARGRGHRGGRAGRGAPRDARIANRTRWRPPGAPRTRSGCGGHPPEQASTPCPPHRRPSPEWAHVSRTRESGVDAPNTIRSGHPRGSRAYAGVVTTTVSSRRDARRNHERLLVEARRLFAERGIDAPLDELATRAEVGAGTVYRHFPTRDALIRELYDTGVDDLRAFTTKISQAESGWHAIEIWLEALSAWLIERPYLPAVMRRVAELDPDHRPGTELQAMADGVVARAQAEGALRPDVTAVDISVLVDMLGSLGQYGGAYLPFWRRQLAVVLDGLRARPDANALPGAALDFGEFHDMSHRKRAED</sequence>
<protein>
    <submittedName>
        <fullName evidence="7">TetR/AcrR family transcriptional regulator</fullName>
    </submittedName>
</protein>
<feature type="region of interest" description="Disordered" evidence="5">
    <location>
        <begin position="1"/>
        <end position="106"/>
    </location>
</feature>
<organism evidence="7 8">
    <name type="scientific">Agromyces binzhouensis</name>
    <dbReference type="NCBI Taxonomy" id="1817495"/>
    <lineage>
        <taxon>Bacteria</taxon>
        <taxon>Bacillati</taxon>
        <taxon>Actinomycetota</taxon>
        <taxon>Actinomycetes</taxon>
        <taxon>Micrococcales</taxon>
        <taxon>Microbacteriaceae</taxon>
        <taxon>Agromyces</taxon>
    </lineage>
</organism>
<evidence type="ECO:0000313" key="7">
    <source>
        <dbReference type="EMBL" id="RXZ48063.1"/>
    </source>
</evidence>
<dbReference type="OrthoDB" id="3192968at2"/>
<dbReference type="InterPro" id="IPR009057">
    <property type="entry name" value="Homeodomain-like_sf"/>
</dbReference>
<evidence type="ECO:0000256" key="4">
    <source>
        <dbReference type="PROSITE-ProRule" id="PRU00335"/>
    </source>
</evidence>
<evidence type="ECO:0000256" key="2">
    <source>
        <dbReference type="ARBA" id="ARBA00023125"/>
    </source>
</evidence>
<dbReference type="InterPro" id="IPR001647">
    <property type="entry name" value="HTH_TetR"/>
</dbReference>
<dbReference type="PANTHER" id="PTHR30055:SF234">
    <property type="entry name" value="HTH-TYPE TRANSCRIPTIONAL REGULATOR BETI"/>
    <property type="match status" value="1"/>
</dbReference>
<evidence type="ECO:0000313" key="8">
    <source>
        <dbReference type="Proteomes" id="UP000292881"/>
    </source>
</evidence>
<feature type="compositionally biased region" description="Basic residues" evidence="5">
    <location>
        <begin position="21"/>
        <end position="30"/>
    </location>
</feature>
<feature type="DNA-binding region" description="H-T-H motif" evidence="4">
    <location>
        <begin position="146"/>
        <end position="165"/>
    </location>
</feature>
<dbReference type="GO" id="GO:0003700">
    <property type="term" value="F:DNA-binding transcription factor activity"/>
    <property type="evidence" value="ECO:0007669"/>
    <property type="project" value="TreeGrafter"/>
</dbReference>
<dbReference type="Proteomes" id="UP000292881">
    <property type="component" value="Unassembled WGS sequence"/>
</dbReference>
<comment type="caution">
    <text evidence="7">The sequence shown here is derived from an EMBL/GenBank/DDBJ whole genome shotgun (WGS) entry which is preliminary data.</text>
</comment>
<name>A0A4V1QSE0_9MICO</name>
<dbReference type="InterPro" id="IPR050109">
    <property type="entry name" value="HTH-type_TetR-like_transc_reg"/>
</dbReference>
<dbReference type="InterPro" id="IPR049445">
    <property type="entry name" value="TetR_SbtR-like_C"/>
</dbReference>
<dbReference type="PRINTS" id="PR00455">
    <property type="entry name" value="HTHTETR"/>
</dbReference>
<feature type="domain" description="HTH tetR-type" evidence="6">
    <location>
        <begin position="124"/>
        <end position="183"/>
    </location>
</feature>
<keyword evidence="8" id="KW-1185">Reference proteome</keyword>